<evidence type="ECO:0000313" key="3">
    <source>
        <dbReference type="EMBL" id="QDU35759.1"/>
    </source>
</evidence>
<keyword evidence="1" id="KW-1133">Transmembrane helix</keyword>
<protein>
    <recommendedName>
        <fullName evidence="5">MucB/RseB N-terminal domain-containing protein</fullName>
    </recommendedName>
</protein>
<sequence precursor="true">MSATRRVSIALGVIAFLLQSVPHSAAADVTATDVIEIALGRRAMLFERIHIVAKAYTLMLSEDQHEKFRASFLDDSRRRGDGGPLPALGFEELIVSAANIELWKLGEKWYMVTELDREFHDRVNDRIKAESLEEGLPGNIPIRPATRFELSTDGTVSRYISDVQEHVDVRDARFALKQLDYRQFDLTLMDLSPALDEAGMFRVISHESGEVQLLRDYGASPAIVSYVFDLSRDGVPVSMSLHESTLEDAPLIEFLYLAESDPATGIVKVRESLESRREEGHVRVVYTSIGQWDEDVSEDDVEGVRGEGRFVEFDHRFGGAAAEIIGDSSRPLNLEKPAPGGQDPDRRASIPWILLINVFAVCAVVGCACIVRWRRHRGR</sequence>
<dbReference type="EMBL" id="CP036275">
    <property type="protein sequence ID" value="QDU35759.1"/>
    <property type="molecule type" value="Genomic_DNA"/>
</dbReference>
<dbReference type="AlphaFoldDB" id="A0A517YZZ0"/>
<dbReference type="Proteomes" id="UP000320496">
    <property type="component" value="Chromosome"/>
</dbReference>
<proteinExistence type="predicted"/>
<keyword evidence="2" id="KW-0732">Signal</keyword>
<evidence type="ECO:0000256" key="1">
    <source>
        <dbReference type="SAM" id="Phobius"/>
    </source>
</evidence>
<keyword evidence="4" id="KW-1185">Reference proteome</keyword>
<accession>A0A517YZZ0</accession>
<name>A0A517YZZ0_9PLAN</name>
<evidence type="ECO:0000313" key="4">
    <source>
        <dbReference type="Proteomes" id="UP000320496"/>
    </source>
</evidence>
<feature type="chain" id="PRO_5021731319" description="MucB/RseB N-terminal domain-containing protein" evidence="2">
    <location>
        <begin position="26"/>
        <end position="379"/>
    </location>
</feature>
<gene>
    <name evidence="3" type="ORF">Mal4_00410</name>
</gene>
<feature type="transmembrane region" description="Helical" evidence="1">
    <location>
        <begin position="352"/>
        <end position="373"/>
    </location>
</feature>
<organism evidence="3 4">
    <name type="scientific">Maioricimonas rarisocia</name>
    <dbReference type="NCBI Taxonomy" id="2528026"/>
    <lineage>
        <taxon>Bacteria</taxon>
        <taxon>Pseudomonadati</taxon>
        <taxon>Planctomycetota</taxon>
        <taxon>Planctomycetia</taxon>
        <taxon>Planctomycetales</taxon>
        <taxon>Planctomycetaceae</taxon>
        <taxon>Maioricimonas</taxon>
    </lineage>
</organism>
<evidence type="ECO:0000256" key="2">
    <source>
        <dbReference type="SAM" id="SignalP"/>
    </source>
</evidence>
<evidence type="ECO:0008006" key="5">
    <source>
        <dbReference type="Google" id="ProtNLM"/>
    </source>
</evidence>
<keyword evidence="1" id="KW-0472">Membrane</keyword>
<keyword evidence="1" id="KW-0812">Transmembrane</keyword>
<feature type="signal peptide" evidence="2">
    <location>
        <begin position="1"/>
        <end position="25"/>
    </location>
</feature>
<reference evidence="3 4" key="1">
    <citation type="submission" date="2019-02" db="EMBL/GenBank/DDBJ databases">
        <title>Deep-cultivation of Planctomycetes and their phenomic and genomic characterization uncovers novel biology.</title>
        <authorList>
            <person name="Wiegand S."/>
            <person name="Jogler M."/>
            <person name="Boedeker C."/>
            <person name="Pinto D."/>
            <person name="Vollmers J."/>
            <person name="Rivas-Marin E."/>
            <person name="Kohn T."/>
            <person name="Peeters S.H."/>
            <person name="Heuer A."/>
            <person name="Rast P."/>
            <person name="Oberbeckmann S."/>
            <person name="Bunk B."/>
            <person name="Jeske O."/>
            <person name="Meyerdierks A."/>
            <person name="Storesund J.E."/>
            <person name="Kallscheuer N."/>
            <person name="Luecker S."/>
            <person name="Lage O.M."/>
            <person name="Pohl T."/>
            <person name="Merkel B.J."/>
            <person name="Hornburger P."/>
            <person name="Mueller R.-W."/>
            <person name="Bruemmer F."/>
            <person name="Labrenz M."/>
            <person name="Spormann A.M."/>
            <person name="Op den Camp H."/>
            <person name="Overmann J."/>
            <person name="Amann R."/>
            <person name="Jetten M.S.M."/>
            <person name="Mascher T."/>
            <person name="Medema M.H."/>
            <person name="Devos D.P."/>
            <person name="Kaster A.-K."/>
            <person name="Ovreas L."/>
            <person name="Rohde M."/>
            <person name="Galperin M.Y."/>
            <person name="Jogler C."/>
        </authorList>
    </citation>
    <scope>NUCLEOTIDE SEQUENCE [LARGE SCALE GENOMIC DNA]</scope>
    <source>
        <strain evidence="3 4">Mal4</strain>
    </source>
</reference>
<dbReference type="KEGG" id="mri:Mal4_00410"/>